<keyword evidence="7" id="KW-0804">Transcription</keyword>
<evidence type="ECO:0000256" key="1">
    <source>
        <dbReference type="ARBA" id="ARBA00004123"/>
    </source>
</evidence>
<dbReference type="InterPro" id="IPR036388">
    <property type="entry name" value="WH-like_DNA-bd_sf"/>
</dbReference>
<dbReference type="SMART" id="SM00415">
    <property type="entry name" value="HSF"/>
    <property type="match status" value="1"/>
</dbReference>
<evidence type="ECO:0000313" key="13">
    <source>
        <dbReference type="Proteomes" id="UP000243975"/>
    </source>
</evidence>
<protein>
    <submittedName>
        <fullName evidence="12">Heat shock factor (HSF)-type, DNA-binding</fullName>
    </submittedName>
</protein>
<sequence>MATSPVGKTGELTVGESQRTIPTPFLTKTYQLVDDPSSDEMISWNEHGNAFVVWRPAEFARDLLPKYFKHNNFSSFIRQLNTYVRTCSNKKSNQIHRFMNSGFRKTVSDRWEFANDYFRRGEKTLLREIHRRKISTTTSATQAVITAIPLVGLPIPTSPANSSEELAGSSNSSPIITMIHGQPCTTKTDLVEENERLKEQNSNLRCELSHLRSLCSNVVNLMSNFVSNQPEMEIDGSEEKAVEGSATGPEVEEEMCPRLFGVSLGVKRVRRSAIEEQEDDEKMVEEQKFM</sequence>
<keyword evidence="5 12" id="KW-0346">Stress response</keyword>
<comment type="caution">
    <text evidence="12">The sequence shown here is derived from an EMBL/GenBank/DDBJ whole genome shotgun (WGS) entry which is preliminary data.</text>
</comment>
<dbReference type="SUPFAM" id="SSF46785">
    <property type="entry name" value="Winged helix' DNA-binding domain"/>
    <property type="match status" value="1"/>
</dbReference>
<comment type="similarity">
    <text evidence="9">Belongs to the HSF family.</text>
</comment>
<proteinExistence type="inferred from homology"/>
<keyword evidence="3" id="KW-0597">Phosphoprotein</keyword>
<dbReference type="Pfam" id="PF00447">
    <property type="entry name" value="HSF_DNA-bind"/>
    <property type="match status" value="1"/>
</dbReference>
<dbReference type="GO" id="GO:0005634">
    <property type="term" value="C:nucleus"/>
    <property type="evidence" value="ECO:0007669"/>
    <property type="project" value="UniProtKB-SubCell"/>
</dbReference>
<dbReference type="GO" id="GO:0006357">
    <property type="term" value="P:regulation of transcription by RNA polymerase II"/>
    <property type="evidence" value="ECO:0007669"/>
    <property type="project" value="TreeGrafter"/>
</dbReference>
<dbReference type="EMBL" id="LEKV01004388">
    <property type="protein sequence ID" value="KVH95456.1"/>
    <property type="molecule type" value="Genomic_DNA"/>
</dbReference>
<dbReference type="Proteomes" id="UP000243975">
    <property type="component" value="Unassembled WGS sequence"/>
</dbReference>
<evidence type="ECO:0000256" key="4">
    <source>
        <dbReference type="ARBA" id="ARBA00023015"/>
    </source>
</evidence>
<keyword evidence="10" id="KW-0175">Coiled coil</keyword>
<accession>A0A118JWX6</accession>
<dbReference type="PRINTS" id="PR00056">
    <property type="entry name" value="HSFDOMAIN"/>
</dbReference>
<keyword evidence="8" id="KW-0539">Nucleus</keyword>
<gene>
    <name evidence="12" type="ORF">Ccrd_002462</name>
</gene>
<dbReference type="OMA" id="MSEAIMA"/>
<comment type="subcellular location">
    <subcellularLocation>
        <location evidence="1">Nucleus</location>
    </subcellularLocation>
</comment>
<evidence type="ECO:0000259" key="11">
    <source>
        <dbReference type="SMART" id="SM00415"/>
    </source>
</evidence>
<evidence type="ECO:0000256" key="10">
    <source>
        <dbReference type="SAM" id="Coils"/>
    </source>
</evidence>
<dbReference type="InterPro" id="IPR036390">
    <property type="entry name" value="WH_DNA-bd_sf"/>
</dbReference>
<dbReference type="PANTHER" id="PTHR10015:SF466">
    <property type="entry name" value="TRANSCRIPTION FACTOR HSF-TYPE-DNA-BINDING FAMILY"/>
    <property type="match status" value="1"/>
</dbReference>
<evidence type="ECO:0000256" key="9">
    <source>
        <dbReference type="RuleBase" id="RU004020"/>
    </source>
</evidence>
<reference evidence="12 13" key="1">
    <citation type="journal article" date="2016" name="Sci. Rep.">
        <title>The genome sequence of the outbreeding globe artichoke constructed de novo incorporating a phase-aware low-pass sequencing strategy of F1 progeny.</title>
        <authorList>
            <person name="Scaglione D."/>
            <person name="Reyes-Chin-Wo S."/>
            <person name="Acquadro A."/>
            <person name="Froenicke L."/>
            <person name="Portis E."/>
            <person name="Beitel C."/>
            <person name="Tirone M."/>
            <person name="Mauro R."/>
            <person name="Lo Monaco A."/>
            <person name="Mauromicale G."/>
            <person name="Faccioli P."/>
            <person name="Cattivelli L."/>
            <person name="Rieseberg L."/>
            <person name="Michelmore R."/>
            <person name="Lanteri S."/>
        </authorList>
    </citation>
    <scope>NUCLEOTIDE SEQUENCE [LARGE SCALE GENOMIC DNA]</scope>
    <source>
        <strain evidence="12">2C</strain>
    </source>
</reference>
<dbReference type="Gramene" id="KVH95456">
    <property type="protein sequence ID" value="KVH95456"/>
    <property type="gene ID" value="Ccrd_002462"/>
</dbReference>
<dbReference type="Gene3D" id="1.10.10.10">
    <property type="entry name" value="Winged helix-like DNA-binding domain superfamily/Winged helix DNA-binding domain"/>
    <property type="match status" value="1"/>
</dbReference>
<keyword evidence="4" id="KW-0805">Transcription regulation</keyword>
<keyword evidence="13" id="KW-1185">Reference proteome</keyword>
<dbReference type="FunFam" id="1.10.10.10:FF:000037">
    <property type="entry name" value="Heat stress transcription factor B-4"/>
    <property type="match status" value="1"/>
</dbReference>
<dbReference type="AlphaFoldDB" id="A0A118JWX6"/>
<keyword evidence="6 12" id="KW-0238">DNA-binding</keyword>
<dbReference type="PANTHER" id="PTHR10015">
    <property type="entry name" value="HEAT SHOCK TRANSCRIPTION FACTOR"/>
    <property type="match status" value="1"/>
</dbReference>
<evidence type="ECO:0000256" key="3">
    <source>
        <dbReference type="ARBA" id="ARBA00022553"/>
    </source>
</evidence>
<dbReference type="STRING" id="59895.A0A118JWX6"/>
<name>A0A118JWX6_CYNCS</name>
<dbReference type="GO" id="GO:0003700">
    <property type="term" value="F:DNA-binding transcription factor activity"/>
    <property type="evidence" value="ECO:0007669"/>
    <property type="project" value="InterPro"/>
</dbReference>
<feature type="coiled-coil region" evidence="10">
    <location>
        <begin position="187"/>
        <end position="214"/>
    </location>
</feature>
<dbReference type="GO" id="GO:0000978">
    <property type="term" value="F:RNA polymerase II cis-regulatory region sequence-specific DNA binding"/>
    <property type="evidence" value="ECO:0007669"/>
    <property type="project" value="TreeGrafter"/>
</dbReference>
<dbReference type="GO" id="GO:0045892">
    <property type="term" value="P:negative regulation of DNA-templated transcription"/>
    <property type="evidence" value="ECO:0007669"/>
    <property type="project" value="EnsemblPlants"/>
</dbReference>
<evidence type="ECO:0000313" key="12">
    <source>
        <dbReference type="EMBL" id="KVH95456.1"/>
    </source>
</evidence>
<evidence type="ECO:0000256" key="5">
    <source>
        <dbReference type="ARBA" id="ARBA00023016"/>
    </source>
</evidence>
<evidence type="ECO:0000256" key="8">
    <source>
        <dbReference type="ARBA" id="ARBA00023242"/>
    </source>
</evidence>
<evidence type="ECO:0000256" key="2">
    <source>
        <dbReference type="ARBA" id="ARBA00011233"/>
    </source>
</evidence>
<evidence type="ECO:0000256" key="7">
    <source>
        <dbReference type="ARBA" id="ARBA00023163"/>
    </source>
</evidence>
<evidence type="ECO:0000256" key="6">
    <source>
        <dbReference type="ARBA" id="ARBA00023125"/>
    </source>
</evidence>
<comment type="subunit">
    <text evidence="2">Homotrimer.</text>
</comment>
<feature type="domain" description="HSF-type DNA-binding" evidence="11">
    <location>
        <begin position="21"/>
        <end position="132"/>
    </location>
</feature>
<dbReference type="InterPro" id="IPR000232">
    <property type="entry name" value="HSF_DNA-bd"/>
</dbReference>
<organism evidence="12 13">
    <name type="scientific">Cynara cardunculus var. scolymus</name>
    <name type="common">Globe artichoke</name>
    <name type="synonym">Cynara scolymus</name>
    <dbReference type="NCBI Taxonomy" id="59895"/>
    <lineage>
        <taxon>Eukaryota</taxon>
        <taxon>Viridiplantae</taxon>
        <taxon>Streptophyta</taxon>
        <taxon>Embryophyta</taxon>
        <taxon>Tracheophyta</taxon>
        <taxon>Spermatophyta</taxon>
        <taxon>Magnoliopsida</taxon>
        <taxon>eudicotyledons</taxon>
        <taxon>Gunneridae</taxon>
        <taxon>Pentapetalae</taxon>
        <taxon>asterids</taxon>
        <taxon>campanulids</taxon>
        <taxon>Asterales</taxon>
        <taxon>Asteraceae</taxon>
        <taxon>Carduoideae</taxon>
        <taxon>Cardueae</taxon>
        <taxon>Carduinae</taxon>
        <taxon>Cynara</taxon>
    </lineage>
</organism>